<dbReference type="InterPro" id="IPR006652">
    <property type="entry name" value="Kelch_1"/>
</dbReference>
<feature type="compositionally biased region" description="Polar residues" evidence="5">
    <location>
        <begin position="665"/>
        <end position="720"/>
    </location>
</feature>
<feature type="region of interest" description="Disordered" evidence="5">
    <location>
        <begin position="377"/>
        <end position="416"/>
    </location>
</feature>
<dbReference type="Proteomes" id="UP000039865">
    <property type="component" value="Unassembled WGS sequence"/>
</dbReference>
<dbReference type="PROSITE" id="PS50119">
    <property type="entry name" value="ZF_BBOX"/>
    <property type="match status" value="1"/>
</dbReference>
<dbReference type="SUPFAM" id="SSF117281">
    <property type="entry name" value="Kelch motif"/>
    <property type="match status" value="1"/>
</dbReference>
<accession>A0A078A9S6</accession>
<keyword evidence="3" id="KW-0862">Zinc</keyword>
<keyword evidence="2" id="KW-0677">Repeat</keyword>
<sequence length="1243" mass="143099">MECSGCFNPFDQEIHIPRILINCGHTLYSPSQLPVNLALLSFTKMQGSQEPPKQQQQSIQSQHQPRRNRVQSTIQTGQQVSLCESHNKKIEAFCDLDKKLLCIDCILNENHKSHEILSLEKACQKEKYVFEVSLKTALQKENEVQHQIHRIKNYLSELEESANRNRSEISKIFNEIRNKIIEKETNMKKMISDTLEKEQQMHKARIVQLEDQMRCIQDLKDEKQRIDAEPALETLLQSPFRWEIENEANRKIETLTFKQVFPEIKKDEEIAGIVRAIIPLHLRTSLLQGTVSSSIKKKEKQDDLKRREQSNKPAIPVYDYDHKFNYRNGYLRDDRVPAFISTKQNQQLRRETEVEKAVNTSTDFINESRTLIGVVQKQNNNGGPSANNNYNKQQQNRNLGRGGNAGPLGSNDNSPRTQQLLMNQQINKQHQNVVQQQISGLQQVNQRIAKKSQTLTKRENVNAEMSILSKDESSIFNQNQNKIQLISNQHAYQMNNKRSISSGRVNDELQCTLPSSIQKKDSPPKKTNREGSILPNTIFEKIENDSQNDQEMEANQDDPHLQQYQPSIQIPQPDIKQSIMNTGKLRTSNLAEARQYKKQQKQQQQIQVQYVKPIQNQPSILHNPNASISMVSTQTKKKKQKGRDSQYFEFTNEKLFKQIIEKKGSNNQLTKTQKSQKTLRSQQNPQKTQRKSLNQNINIKSHAQYKQSESSDQSQNPNQLSKDDRQKSSQDEQHEYEETESQQEEDSYEEEKIEDEFSDQTQKKRRGGVNKFNDRSPVKSEDMEDIDVAPEISSIHESPQKRQSSEVHQSPDLIIKTDSPHGQATTRDKKLINMGMSGPLPLKVLRGLNSDTNKNQVELIFDDDQSRIVFQNEQNTLNEIDRDQVSFRLDFDVIMKSNNDDSSMFQFKQLPIGKEGDIEKMIPHSLVAAQLDDNSKQQSSVTSMTMDFENLFKMKEEYIFVFCGFNERFLTSVEVLDVTRGIWREFPESCSNRAKFQFGIQLDEVEDFNIKDMKSFLGDWKLPTNVSGFASSGTIAICGGNTGPNIINKFYMITFKKGETIPQISEMPPMIKPREEFALVMGPEGKLYAVGGYNSQEGCLSSIESFDFQTQQWQIITSLDEGKRALNAVALPDGIYIIGGYNGKEYLNTVQKYDISSNKMSYMRPMNTSRGTFSALVAQNCHHIYAIGGFNGQPLDHVERYDTMQNQWEYLAPMKQKRFMHASCMTFMQVNKIGLKTFSEKKK</sequence>
<feature type="domain" description="B box-type" evidence="6">
    <location>
        <begin position="78"/>
        <end position="119"/>
    </location>
</feature>
<dbReference type="Pfam" id="PF00643">
    <property type="entry name" value="zf-B_box"/>
    <property type="match status" value="1"/>
</dbReference>
<dbReference type="InParanoid" id="A0A078A9S6"/>
<evidence type="ECO:0000256" key="3">
    <source>
        <dbReference type="PROSITE-ProRule" id="PRU00024"/>
    </source>
</evidence>
<dbReference type="Gene3D" id="2.120.10.80">
    <property type="entry name" value="Kelch-type beta propeller"/>
    <property type="match status" value="1"/>
</dbReference>
<feature type="compositionally biased region" description="Polar residues" evidence="5">
    <location>
        <begin position="616"/>
        <end position="634"/>
    </location>
</feature>
<dbReference type="SMART" id="SM00336">
    <property type="entry name" value="BBOX"/>
    <property type="match status" value="1"/>
</dbReference>
<gene>
    <name evidence="7" type="primary">Contig17362.g18480</name>
    <name evidence="7" type="ORF">STYLEM_7308</name>
</gene>
<feature type="region of interest" description="Disordered" evidence="5">
    <location>
        <begin position="514"/>
        <end position="538"/>
    </location>
</feature>
<dbReference type="EMBL" id="CCKQ01007005">
    <property type="protein sequence ID" value="CDW78332.1"/>
    <property type="molecule type" value="Genomic_DNA"/>
</dbReference>
<feature type="coiled-coil region" evidence="4">
    <location>
        <begin position="192"/>
        <end position="229"/>
    </location>
</feature>
<feature type="compositionally biased region" description="Basic and acidic residues" evidence="5">
    <location>
        <begin position="721"/>
        <end position="733"/>
    </location>
</feature>
<feature type="compositionally biased region" description="Basic and acidic residues" evidence="5">
    <location>
        <begin position="772"/>
        <end position="781"/>
    </location>
</feature>
<keyword evidence="4" id="KW-0175">Coiled coil</keyword>
<dbReference type="Gene3D" id="3.30.160.60">
    <property type="entry name" value="Classic Zinc Finger"/>
    <property type="match status" value="1"/>
</dbReference>
<reference evidence="7 8" key="1">
    <citation type="submission" date="2014-06" db="EMBL/GenBank/DDBJ databases">
        <authorList>
            <person name="Swart Estienne"/>
        </authorList>
    </citation>
    <scope>NUCLEOTIDE SEQUENCE [LARGE SCALE GENOMIC DNA]</scope>
    <source>
        <strain evidence="7 8">130c</strain>
    </source>
</reference>
<dbReference type="CDD" id="cd19769">
    <property type="entry name" value="Bbox2_TRIM16-like"/>
    <property type="match status" value="1"/>
</dbReference>
<evidence type="ECO:0000259" key="6">
    <source>
        <dbReference type="PROSITE" id="PS50119"/>
    </source>
</evidence>
<dbReference type="SUPFAM" id="SSF57845">
    <property type="entry name" value="B-box zinc-binding domain"/>
    <property type="match status" value="1"/>
</dbReference>
<keyword evidence="1" id="KW-0880">Kelch repeat</keyword>
<evidence type="ECO:0000256" key="1">
    <source>
        <dbReference type="ARBA" id="ARBA00022441"/>
    </source>
</evidence>
<feature type="region of interest" description="Disordered" evidence="5">
    <location>
        <begin position="292"/>
        <end position="313"/>
    </location>
</feature>
<feature type="region of interest" description="Disordered" evidence="5">
    <location>
        <begin position="616"/>
        <end position="646"/>
    </location>
</feature>
<dbReference type="AlphaFoldDB" id="A0A078A9S6"/>
<feature type="compositionally biased region" description="Acidic residues" evidence="5">
    <location>
        <begin position="734"/>
        <end position="758"/>
    </location>
</feature>
<feature type="region of interest" description="Disordered" evidence="5">
    <location>
        <begin position="662"/>
        <end position="835"/>
    </location>
</feature>
<protein>
    <submittedName>
        <fullName evidence="7">Kelch motif family protein</fullName>
    </submittedName>
</protein>
<dbReference type="InterPro" id="IPR000315">
    <property type="entry name" value="Znf_B-box"/>
</dbReference>
<feature type="compositionally biased region" description="Basic and acidic residues" evidence="5">
    <location>
        <begin position="299"/>
        <end position="310"/>
    </location>
</feature>
<dbReference type="InterPro" id="IPR015915">
    <property type="entry name" value="Kelch-typ_b-propeller"/>
</dbReference>
<keyword evidence="8" id="KW-1185">Reference proteome</keyword>
<dbReference type="OrthoDB" id="191037at2759"/>
<feature type="compositionally biased region" description="Low complexity" evidence="5">
    <location>
        <begin position="379"/>
        <end position="398"/>
    </location>
</feature>
<dbReference type="Pfam" id="PF24681">
    <property type="entry name" value="Kelch_KLHDC2_KLHL20_DRC7"/>
    <property type="match status" value="1"/>
</dbReference>
<feature type="compositionally biased region" description="Basic and acidic residues" evidence="5">
    <location>
        <begin position="518"/>
        <end position="529"/>
    </location>
</feature>
<dbReference type="SMART" id="SM00612">
    <property type="entry name" value="Kelch"/>
    <property type="match status" value="4"/>
</dbReference>
<evidence type="ECO:0000313" key="8">
    <source>
        <dbReference type="Proteomes" id="UP000039865"/>
    </source>
</evidence>
<evidence type="ECO:0000256" key="4">
    <source>
        <dbReference type="SAM" id="Coils"/>
    </source>
</evidence>
<dbReference type="PANTHER" id="PTHR45632">
    <property type="entry name" value="LD33804P"/>
    <property type="match status" value="1"/>
</dbReference>
<keyword evidence="3" id="KW-0479">Metal-binding</keyword>
<keyword evidence="3" id="KW-0863">Zinc-finger</keyword>
<evidence type="ECO:0000313" key="7">
    <source>
        <dbReference type="EMBL" id="CDW78332.1"/>
    </source>
</evidence>
<evidence type="ECO:0000256" key="5">
    <source>
        <dbReference type="SAM" id="MobiDB-lite"/>
    </source>
</evidence>
<evidence type="ECO:0000256" key="2">
    <source>
        <dbReference type="ARBA" id="ARBA00022737"/>
    </source>
</evidence>
<name>A0A078A9S6_STYLE</name>
<feature type="region of interest" description="Disordered" evidence="5">
    <location>
        <begin position="46"/>
        <end position="71"/>
    </location>
</feature>
<proteinExistence type="predicted"/>
<dbReference type="PANTHER" id="PTHR45632:SF3">
    <property type="entry name" value="KELCH-LIKE PROTEIN 32"/>
    <property type="match status" value="1"/>
</dbReference>
<feature type="compositionally biased region" description="Low complexity" evidence="5">
    <location>
        <begin position="46"/>
        <end position="63"/>
    </location>
</feature>
<organism evidence="7 8">
    <name type="scientific">Stylonychia lemnae</name>
    <name type="common">Ciliate</name>
    <dbReference type="NCBI Taxonomy" id="5949"/>
    <lineage>
        <taxon>Eukaryota</taxon>
        <taxon>Sar</taxon>
        <taxon>Alveolata</taxon>
        <taxon>Ciliophora</taxon>
        <taxon>Intramacronucleata</taxon>
        <taxon>Spirotrichea</taxon>
        <taxon>Stichotrichia</taxon>
        <taxon>Sporadotrichida</taxon>
        <taxon>Oxytrichidae</taxon>
        <taxon>Stylonychinae</taxon>
        <taxon>Stylonychia</taxon>
    </lineage>
</organism>
<dbReference type="GO" id="GO:0008270">
    <property type="term" value="F:zinc ion binding"/>
    <property type="evidence" value="ECO:0007669"/>
    <property type="project" value="UniProtKB-KW"/>
</dbReference>